<feature type="non-terminal residue" evidence="1">
    <location>
        <position position="1"/>
    </location>
</feature>
<reference evidence="1" key="1">
    <citation type="submission" date="2015-04" db="EMBL/GenBank/DDBJ databases">
        <title>The genome sequence of the plant pathogenic Rhizarian Plasmodiophora brassicae reveals insights in its biotrophic life cycle and the origin of chitin synthesis.</title>
        <authorList>
            <person name="Schwelm A."/>
            <person name="Fogelqvist J."/>
            <person name="Knaust A."/>
            <person name="Julke S."/>
            <person name="Lilja T."/>
            <person name="Dhandapani V."/>
            <person name="Bonilla-Rosso G."/>
            <person name="Karlsson M."/>
            <person name="Shevchenko A."/>
            <person name="Choi S.R."/>
            <person name="Kim H.G."/>
            <person name="Park J.Y."/>
            <person name="Lim Y.P."/>
            <person name="Ludwig-Muller J."/>
            <person name="Dixelius C."/>
        </authorList>
    </citation>
    <scope>NUCLEOTIDE SEQUENCE</scope>
    <source>
        <tissue evidence="1">Potato root galls</tissue>
    </source>
</reference>
<proteinExistence type="predicted"/>
<sequence length="121" mass="13803">FYGHICQWFIDNVDHILWVDMAIDAASLASSNHVKQVVEQAMHRSRYQRRFAVLAGLSDFDQPSLLHRLSHHPLFERNTISIILSLAHLTDEQHLRNGKASYGLSEKISCGNPITITPPRM</sequence>
<protein>
    <submittedName>
        <fullName evidence="1">Uncharacterized protein</fullName>
    </submittedName>
</protein>
<accession>A0A0H5RMW0</accession>
<evidence type="ECO:0000313" key="1">
    <source>
        <dbReference type="EMBL" id="CRZ10074.1"/>
    </source>
</evidence>
<name>A0A0H5RMW0_9EUKA</name>
<dbReference type="AlphaFoldDB" id="A0A0H5RMW0"/>
<organism evidence="1">
    <name type="scientific">Spongospora subterranea</name>
    <dbReference type="NCBI Taxonomy" id="70186"/>
    <lineage>
        <taxon>Eukaryota</taxon>
        <taxon>Sar</taxon>
        <taxon>Rhizaria</taxon>
        <taxon>Endomyxa</taxon>
        <taxon>Phytomyxea</taxon>
        <taxon>Plasmodiophorida</taxon>
        <taxon>Plasmodiophoridae</taxon>
        <taxon>Spongospora</taxon>
    </lineage>
</organism>
<dbReference type="EMBL" id="HACM01009632">
    <property type="protein sequence ID" value="CRZ10074.1"/>
    <property type="molecule type" value="Transcribed_RNA"/>
</dbReference>